<name>A0A1J5PW00_9ZZZZ</name>
<feature type="region of interest" description="Disordered" evidence="1">
    <location>
        <begin position="109"/>
        <end position="212"/>
    </location>
</feature>
<feature type="compositionally biased region" description="Acidic residues" evidence="1">
    <location>
        <begin position="161"/>
        <end position="176"/>
    </location>
</feature>
<evidence type="ECO:0000313" key="2">
    <source>
        <dbReference type="EMBL" id="OIQ75274.1"/>
    </source>
</evidence>
<reference evidence="2" key="1">
    <citation type="submission" date="2016-10" db="EMBL/GenBank/DDBJ databases">
        <title>Sequence of Gallionella enrichment culture.</title>
        <authorList>
            <person name="Poehlein A."/>
            <person name="Muehling M."/>
            <person name="Daniel R."/>
        </authorList>
    </citation>
    <scope>NUCLEOTIDE SEQUENCE</scope>
</reference>
<accession>A0A1J5PW00</accession>
<comment type="caution">
    <text evidence="2">The sequence shown here is derived from an EMBL/GenBank/DDBJ whole genome shotgun (WGS) entry which is preliminary data.</text>
</comment>
<sequence length="212" mass="21447">MSISGLFGACSGEQSRRSGNSLSTGNSTRPLPDHFLMPLNVRRMTKPEWFEETGDFQSKPSTDGAQRSGSGIPRIAKRLAVIGATGIFAATGVAFAASTLTGAANAVTTTPSPTASATSTPAPTASPAATPDPTTPPTSASASPAVGNGMQPSIAGGAFGDDQEMGDDNQGDDDQGDYNQVGNQSNDANMNAQFGINQDGQDGNGDDNSSDD</sequence>
<protein>
    <submittedName>
        <fullName evidence="2">Uncharacterized protein</fullName>
    </submittedName>
</protein>
<feature type="compositionally biased region" description="Polar residues" evidence="1">
    <location>
        <begin position="185"/>
        <end position="196"/>
    </location>
</feature>
<organism evidence="2">
    <name type="scientific">mine drainage metagenome</name>
    <dbReference type="NCBI Taxonomy" id="410659"/>
    <lineage>
        <taxon>unclassified sequences</taxon>
        <taxon>metagenomes</taxon>
        <taxon>ecological metagenomes</taxon>
    </lineage>
</organism>
<dbReference type="AlphaFoldDB" id="A0A1J5PW00"/>
<feature type="compositionally biased region" description="Low complexity" evidence="1">
    <location>
        <begin position="109"/>
        <end position="145"/>
    </location>
</feature>
<gene>
    <name evidence="2" type="ORF">GALL_430580</name>
</gene>
<dbReference type="EMBL" id="MLJW01002218">
    <property type="protein sequence ID" value="OIQ75274.1"/>
    <property type="molecule type" value="Genomic_DNA"/>
</dbReference>
<proteinExistence type="predicted"/>
<evidence type="ECO:0000256" key="1">
    <source>
        <dbReference type="SAM" id="MobiDB-lite"/>
    </source>
</evidence>
<feature type="region of interest" description="Disordered" evidence="1">
    <location>
        <begin position="1"/>
        <end position="34"/>
    </location>
</feature>
<feature type="compositionally biased region" description="Polar residues" evidence="1">
    <location>
        <begin position="17"/>
        <end position="29"/>
    </location>
</feature>